<dbReference type="AlphaFoldDB" id="A0A4C1X3T9"/>
<keyword evidence="9" id="KW-0675">Receptor</keyword>
<evidence type="ECO:0000256" key="2">
    <source>
        <dbReference type="ARBA" id="ARBA00010532"/>
    </source>
</evidence>
<comment type="similarity">
    <text evidence="2">Belongs to the CD36 family.</text>
</comment>
<sequence>MDVVDTSLMTVIATEEGVKSGLKGYMYTFPENMLDNGKYIEENKCFCREGKCLPAGLIDVTDCYYGFPIALSYPHYYKGEDVLFTKIEGLTPDKEKHETRFWIQPDSGLPLDVSAKIQINMALEDLSSITNAGRFSNIYLPMLWFDIRMYSLPTSMEERFKMYLNVLPVVEKVAMYSLFVMGTVLLLFTVYRLAFKIMFKSYDDAKQSNLGLNINLWMEKETDARKNDVKDDAEVYSPCEIPLNCSNESPDETTREENRLNFMKTHGERIMELSARLGENVKDRIRNELTNIKRVFKSHHENGDSLNSNHNNDSSDDSIASDGRFKYLEVVDDDDIVCTNAPRRKSLIDKLKRMNELDSTNQDLIVEFSD</sequence>
<keyword evidence="3" id="KW-1003">Cell membrane</keyword>
<keyword evidence="6 8" id="KW-0472">Membrane</keyword>
<proteinExistence type="inferred from homology"/>
<protein>
    <submittedName>
        <fullName evidence="9">Scavenger receptor class B member 1</fullName>
    </submittedName>
</protein>
<feature type="transmembrane region" description="Helical" evidence="8">
    <location>
        <begin position="173"/>
        <end position="194"/>
    </location>
</feature>
<dbReference type="GO" id="GO:0005737">
    <property type="term" value="C:cytoplasm"/>
    <property type="evidence" value="ECO:0007669"/>
    <property type="project" value="TreeGrafter"/>
</dbReference>
<evidence type="ECO:0000256" key="7">
    <source>
        <dbReference type="ARBA" id="ARBA00023180"/>
    </source>
</evidence>
<dbReference type="Proteomes" id="UP000299102">
    <property type="component" value="Unassembled WGS sequence"/>
</dbReference>
<dbReference type="PRINTS" id="PR01609">
    <property type="entry name" value="CD36FAMILY"/>
</dbReference>
<dbReference type="GO" id="GO:0005886">
    <property type="term" value="C:plasma membrane"/>
    <property type="evidence" value="ECO:0007669"/>
    <property type="project" value="UniProtKB-SubCell"/>
</dbReference>
<evidence type="ECO:0000256" key="1">
    <source>
        <dbReference type="ARBA" id="ARBA00004236"/>
    </source>
</evidence>
<evidence type="ECO:0000256" key="8">
    <source>
        <dbReference type="SAM" id="Phobius"/>
    </source>
</evidence>
<name>A0A4C1X3T9_EUMVA</name>
<keyword evidence="7" id="KW-0325">Glycoprotein</keyword>
<dbReference type="PANTHER" id="PTHR11923">
    <property type="entry name" value="SCAVENGER RECEPTOR CLASS B TYPE-1 SR-B1"/>
    <property type="match status" value="1"/>
</dbReference>
<comment type="caution">
    <text evidence="9">The sequence shown here is derived from an EMBL/GenBank/DDBJ whole genome shotgun (WGS) entry which is preliminary data.</text>
</comment>
<evidence type="ECO:0000313" key="10">
    <source>
        <dbReference type="Proteomes" id="UP000299102"/>
    </source>
</evidence>
<organism evidence="9 10">
    <name type="scientific">Eumeta variegata</name>
    <name type="common">Bagworm moth</name>
    <name type="synonym">Eumeta japonica</name>
    <dbReference type="NCBI Taxonomy" id="151549"/>
    <lineage>
        <taxon>Eukaryota</taxon>
        <taxon>Metazoa</taxon>
        <taxon>Ecdysozoa</taxon>
        <taxon>Arthropoda</taxon>
        <taxon>Hexapoda</taxon>
        <taxon>Insecta</taxon>
        <taxon>Pterygota</taxon>
        <taxon>Neoptera</taxon>
        <taxon>Endopterygota</taxon>
        <taxon>Lepidoptera</taxon>
        <taxon>Glossata</taxon>
        <taxon>Ditrysia</taxon>
        <taxon>Tineoidea</taxon>
        <taxon>Psychidae</taxon>
        <taxon>Oiketicinae</taxon>
        <taxon>Eumeta</taxon>
    </lineage>
</organism>
<gene>
    <name evidence="9" type="primary">SCARB1</name>
    <name evidence="9" type="ORF">EVAR_45794_1</name>
</gene>
<accession>A0A4C1X3T9</accession>
<dbReference type="InterPro" id="IPR002159">
    <property type="entry name" value="CD36_fam"/>
</dbReference>
<comment type="subcellular location">
    <subcellularLocation>
        <location evidence="1">Cell membrane</location>
    </subcellularLocation>
</comment>
<evidence type="ECO:0000313" key="9">
    <source>
        <dbReference type="EMBL" id="GBP57039.1"/>
    </source>
</evidence>
<dbReference type="GO" id="GO:0005044">
    <property type="term" value="F:scavenger receptor activity"/>
    <property type="evidence" value="ECO:0007669"/>
    <property type="project" value="TreeGrafter"/>
</dbReference>
<dbReference type="OrthoDB" id="18585at2759"/>
<evidence type="ECO:0000256" key="4">
    <source>
        <dbReference type="ARBA" id="ARBA00022692"/>
    </source>
</evidence>
<keyword evidence="10" id="KW-1185">Reference proteome</keyword>
<evidence type="ECO:0000256" key="6">
    <source>
        <dbReference type="ARBA" id="ARBA00023136"/>
    </source>
</evidence>
<evidence type="ECO:0000256" key="5">
    <source>
        <dbReference type="ARBA" id="ARBA00022989"/>
    </source>
</evidence>
<keyword evidence="4 8" id="KW-0812">Transmembrane</keyword>
<dbReference type="PANTHER" id="PTHR11923:SF67">
    <property type="entry name" value="RE68569P"/>
    <property type="match status" value="1"/>
</dbReference>
<evidence type="ECO:0000256" key="3">
    <source>
        <dbReference type="ARBA" id="ARBA00022475"/>
    </source>
</evidence>
<dbReference type="EMBL" id="BGZK01000707">
    <property type="protein sequence ID" value="GBP57039.1"/>
    <property type="molecule type" value="Genomic_DNA"/>
</dbReference>
<reference evidence="9 10" key="1">
    <citation type="journal article" date="2019" name="Commun. Biol.">
        <title>The bagworm genome reveals a unique fibroin gene that provides high tensile strength.</title>
        <authorList>
            <person name="Kono N."/>
            <person name="Nakamura H."/>
            <person name="Ohtoshi R."/>
            <person name="Tomita M."/>
            <person name="Numata K."/>
            <person name="Arakawa K."/>
        </authorList>
    </citation>
    <scope>NUCLEOTIDE SEQUENCE [LARGE SCALE GENOMIC DNA]</scope>
</reference>
<dbReference type="Pfam" id="PF01130">
    <property type="entry name" value="CD36"/>
    <property type="match status" value="1"/>
</dbReference>
<dbReference type="STRING" id="151549.A0A4C1X3T9"/>
<keyword evidence="5 8" id="KW-1133">Transmembrane helix</keyword>